<name>A0A4C1SB45_EUMVA</name>
<dbReference type="AlphaFoldDB" id="A0A4C1SB45"/>
<reference evidence="1 2" key="1">
    <citation type="journal article" date="2019" name="Commun. Biol.">
        <title>The bagworm genome reveals a unique fibroin gene that provides high tensile strength.</title>
        <authorList>
            <person name="Kono N."/>
            <person name="Nakamura H."/>
            <person name="Ohtoshi R."/>
            <person name="Tomita M."/>
            <person name="Numata K."/>
            <person name="Arakawa K."/>
        </authorList>
    </citation>
    <scope>NUCLEOTIDE SEQUENCE [LARGE SCALE GENOMIC DNA]</scope>
</reference>
<proteinExistence type="predicted"/>
<dbReference type="Proteomes" id="UP000299102">
    <property type="component" value="Unassembled WGS sequence"/>
</dbReference>
<protein>
    <submittedName>
        <fullName evidence="1">Uncharacterized protein</fullName>
    </submittedName>
</protein>
<dbReference type="EMBL" id="BGZK01003262">
    <property type="protein sequence ID" value="GBO99324.1"/>
    <property type="molecule type" value="Genomic_DNA"/>
</dbReference>
<organism evidence="1 2">
    <name type="scientific">Eumeta variegata</name>
    <name type="common">Bagworm moth</name>
    <name type="synonym">Eumeta japonica</name>
    <dbReference type="NCBI Taxonomy" id="151549"/>
    <lineage>
        <taxon>Eukaryota</taxon>
        <taxon>Metazoa</taxon>
        <taxon>Ecdysozoa</taxon>
        <taxon>Arthropoda</taxon>
        <taxon>Hexapoda</taxon>
        <taxon>Insecta</taxon>
        <taxon>Pterygota</taxon>
        <taxon>Neoptera</taxon>
        <taxon>Endopterygota</taxon>
        <taxon>Lepidoptera</taxon>
        <taxon>Glossata</taxon>
        <taxon>Ditrysia</taxon>
        <taxon>Tineoidea</taxon>
        <taxon>Psychidae</taxon>
        <taxon>Oiketicinae</taxon>
        <taxon>Eumeta</taxon>
    </lineage>
</organism>
<keyword evidence="2" id="KW-1185">Reference proteome</keyword>
<evidence type="ECO:0000313" key="1">
    <source>
        <dbReference type="EMBL" id="GBO99324.1"/>
    </source>
</evidence>
<accession>A0A4C1SB45</accession>
<gene>
    <name evidence="1" type="ORF">EVAR_70776_1</name>
</gene>
<sequence length="71" mass="8028">MARHKALDAARPPASHDLIIRSELVENLYPVTTMALEHSKFEIMLQHHLEFTGYPTPSQIAVDVLCLISME</sequence>
<comment type="caution">
    <text evidence="1">The sequence shown here is derived from an EMBL/GenBank/DDBJ whole genome shotgun (WGS) entry which is preliminary data.</text>
</comment>
<evidence type="ECO:0000313" key="2">
    <source>
        <dbReference type="Proteomes" id="UP000299102"/>
    </source>
</evidence>